<keyword evidence="1" id="KW-1133">Transmembrane helix</keyword>
<feature type="transmembrane region" description="Helical" evidence="1">
    <location>
        <begin position="55"/>
        <end position="82"/>
    </location>
</feature>
<accession>A0A2G1VNG3</accession>
<dbReference type="RefSeq" id="WP_099647171.1">
    <property type="nucleotide sequence ID" value="NZ_KZ319297.1"/>
</dbReference>
<dbReference type="Proteomes" id="UP000229433">
    <property type="component" value="Unassembled WGS sequence"/>
</dbReference>
<evidence type="ECO:0000313" key="2">
    <source>
        <dbReference type="EMBL" id="PHQ28308.1"/>
    </source>
</evidence>
<keyword evidence="1" id="KW-0472">Membrane</keyword>
<protein>
    <submittedName>
        <fullName evidence="2">Uncharacterized protein</fullName>
    </submittedName>
</protein>
<sequence length="84" mass="9335">MNQIYSQPSNNLGAKRWALYIFISSIPIIGFIMLLIWAFSSSENLHLQEWAKGKLLIALIVLIIVLGFLFLAGGIGILTAVFNQ</sequence>
<dbReference type="EMBL" id="NQXA01000015">
    <property type="protein sequence ID" value="PHQ28308.1"/>
    <property type="molecule type" value="Genomic_DNA"/>
</dbReference>
<name>A0A2G1VNG3_9FLAO</name>
<evidence type="ECO:0000256" key="1">
    <source>
        <dbReference type="SAM" id="Phobius"/>
    </source>
</evidence>
<proteinExistence type="predicted"/>
<comment type="caution">
    <text evidence="2">The sequence shown here is derived from an EMBL/GenBank/DDBJ whole genome shotgun (WGS) entry which is preliminary data.</text>
</comment>
<evidence type="ECO:0000313" key="3">
    <source>
        <dbReference type="Proteomes" id="UP000229433"/>
    </source>
</evidence>
<keyword evidence="1" id="KW-0812">Transmembrane</keyword>
<reference evidence="2 3" key="1">
    <citation type="submission" date="2017-08" db="EMBL/GenBank/DDBJ databases">
        <title>The whole genome shortgun sequences of strain Leeuwenhoekiella nanhaiensis G18 from the South China Sea.</title>
        <authorList>
            <person name="Liu Q."/>
        </authorList>
    </citation>
    <scope>NUCLEOTIDE SEQUENCE [LARGE SCALE GENOMIC DNA]</scope>
    <source>
        <strain evidence="2 3">G18</strain>
    </source>
</reference>
<gene>
    <name evidence="2" type="ORF">CJ305_15280</name>
</gene>
<organism evidence="2 3">
    <name type="scientific">Leeuwenhoekiella nanhaiensis</name>
    <dbReference type="NCBI Taxonomy" id="1655491"/>
    <lineage>
        <taxon>Bacteria</taxon>
        <taxon>Pseudomonadati</taxon>
        <taxon>Bacteroidota</taxon>
        <taxon>Flavobacteriia</taxon>
        <taxon>Flavobacteriales</taxon>
        <taxon>Flavobacteriaceae</taxon>
        <taxon>Leeuwenhoekiella</taxon>
    </lineage>
</organism>
<feature type="transmembrane region" description="Helical" evidence="1">
    <location>
        <begin position="17"/>
        <end position="39"/>
    </location>
</feature>
<keyword evidence="3" id="KW-1185">Reference proteome</keyword>
<dbReference type="AlphaFoldDB" id="A0A2G1VNG3"/>